<dbReference type="GO" id="GO:0005777">
    <property type="term" value="C:peroxisome"/>
    <property type="evidence" value="ECO:0007669"/>
    <property type="project" value="TreeGrafter"/>
</dbReference>
<dbReference type="Gene3D" id="3.90.226.10">
    <property type="entry name" value="2-enoyl-CoA Hydratase, Chain A, domain 1"/>
    <property type="match status" value="1"/>
</dbReference>
<evidence type="ECO:0000313" key="8">
    <source>
        <dbReference type="Proteomes" id="UP000316621"/>
    </source>
</evidence>
<dbReference type="EMBL" id="CM010719">
    <property type="protein sequence ID" value="RZC60264.1"/>
    <property type="molecule type" value="Genomic_DNA"/>
</dbReference>
<dbReference type="Proteomes" id="UP000316621">
    <property type="component" value="Chromosome 5"/>
</dbReference>
<dbReference type="GO" id="GO:0006635">
    <property type="term" value="P:fatty acid beta-oxidation"/>
    <property type="evidence" value="ECO:0007669"/>
    <property type="project" value="UniProtKB-UniPathway"/>
</dbReference>
<dbReference type="AlphaFoldDB" id="A0A4Y7JGL5"/>
<evidence type="ECO:0008006" key="9">
    <source>
        <dbReference type="Google" id="ProtNLM"/>
    </source>
</evidence>
<evidence type="ECO:0000256" key="4">
    <source>
        <dbReference type="ARBA" id="ARBA00023098"/>
    </source>
</evidence>
<dbReference type="Pfam" id="PF00378">
    <property type="entry name" value="ECH_1"/>
    <property type="match status" value="1"/>
</dbReference>
<keyword evidence="3" id="KW-0276">Fatty acid metabolism</keyword>
<gene>
    <name evidence="7" type="ORF">C5167_022015</name>
</gene>
<comment type="similarity">
    <text evidence="2 6">Belongs to the enoyl-CoA hydratase/isomerase family.</text>
</comment>
<dbReference type="Gene3D" id="1.10.12.10">
    <property type="entry name" value="Lyase 2-enoyl-coa Hydratase, Chain A, domain 2"/>
    <property type="match status" value="1"/>
</dbReference>
<proteinExistence type="inferred from homology"/>
<dbReference type="Gramene" id="RZC60264">
    <property type="protein sequence ID" value="RZC60264"/>
    <property type="gene ID" value="C5167_022015"/>
</dbReference>
<dbReference type="InterPro" id="IPR014748">
    <property type="entry name" value="Enoyl-CoA_hydra_C"/>
</dbReference>
<dbReference type="FunFam" id="1.10.12.10:FF:000004">
    <property type="entry name" value="Delta3,5-delta2,4-dienoyl-CoA isomerase"/>
    <property type="match status" value="1"/>
</dbReference>
<dbReference type="InterPro" id="IPR029045">
    <property type="entry name" value="ClpP/crotonase-like_dom_sf"/>
</dbReference>
<accession>A0A4Y7JGL5</accession>
<dbReference type="NCBIfam" id="NF004794">
    <property type="entry name" value="PRK06142.1"/>
    <property type="match status" value="1"/>
</dbReference>
<name>A0A4Y7JGL5_PAPSO</name>
<evidence type="ECO:0000256" key="2">
    <source>
        <dbReference type="ARBA" id="ARBA00005254"/>
    </source>
</evidence>
<sequence length="327" mass="36194">MRDRTNRTVSSTIGIISGQKWVLRGVSNCRNPGIFSRDTETNIRFRKKKKKILTWKFLNSKPLKSSKNPQIPQFSISFSTIHLSETPDFFTEFPKALLSLDQNPEVNVIILSGHGDHFCSGIDLNAINTLMKSQSKDQGRFRERFRREVKCLQNAMTAIERCRKIVIAAIHGACIGGGIDLITACDIRYCSKNAFFCVKEVDVAIVADLGTLQRLPGIVGYGNAVELALTARRFTGEEAKDFGLVSKVFESKSALDEGVYAVAEGIALKSPLAVIGTREVLLRSRDMSVDQGLDYVATWNSAMLPSADLTEAVSAQIQKRKPTFAKL</sequence>
<protein>
    <recommendedName>
        <fullName evidence="9">Enoyl-CoA hydratase</fullName>
    </recommendedName>
</protein>
<reference evidence="7 8" key="1">
    <citation type="journal article" date="2018" name="Science">
        <title>The opium poppy genome and morphinan production.</title>
        <authorList>
            <person name="Guo L."/>
            <person name="Winzer T."/>
            <person name="Yang X."/>
            <person name="Li Y."/>
            <person name="Ning Z."/>
            <person name="He Z."/>
            <person name="Teodor R."/>
            <person name="Lu Y."/>
            <person name="Bowser T.A."/>
            <person name="Graham I.A."/>
            <person name="Ye K."/>
        </authorList>
    </citation>
    <scope>NUCLEOTIDE SEQUENCE [LARGE SCALE GENOMIC DNA]</scope>
    <source>
        <strain evidence="8">cv. HN1</strain>
        <tissue evidence="7">Leaves</tissue>
    </source>
</reference>
<evidence type="ECO:0000256" key="5">
    <source>
        <dbReference type="ARBA" id="ARBA00023235"/>
    </source>
</evidence>
<dbReference type="CDD" id="cd06558">
    <property type="entry name" value="crotonase-like"/>
    <property type="match status" value="1"/>
</dbReference>
<dbReference type="InterPro" id="IPR018376">
    <property type="entry name" value="Enoyl-CoA_hyd/isom_CS"/>
</dbReference>
<keyword evidence="5" id="KW-0413">Isomerase</keyword>
<dbReference type="InterPro" id="IPR045002">
    <property type="entry name" value="Ech1-like"/>
</dbReference>
<evidence type="ECO:0000256" key="6">
    <source>
        <dbReference type="RuleBase" id="RU003707"/>
    </source>
</evidence>
<organism evidence="7 8">
    <name type="scientific">Papaver somniferum</name>
    <name type="common">Opium poppy</name>
    <dbReference type="NCBI Taxonomy" id="3469"/>
    <lineage>
        <taxon>Eukaryota</taxon>
        <taxon>Viridiplantae</taxon>
        <taxon>Streptophyta</taxon>
        <taxon>Embryophyta</taxon>
        <taxon>Tracheophyta</taxon>
        <taxon>Spermatophyta</taxon>
        <taxon>Magnoliopsida</taxon>
        <taxon>Ranunculales</taxon>
        <taxon>Papaveraceae</taxon>
        <taxon>Papaveroideae</taxon>
        <taxon>Papaver</taxon>
    </lineage>
</organism>
<dbReference type="OMA" id="PANHFDE"/>
<comment type="pathway">
    <text evidence="1">Lipid metabolism; fatty acid beta-oxidation.</text>
</comment>
<dbReference type="STRING" id="3469.A0A4Y7JGL5"/>
<dbReference type="InterPro" id="IPR001753">
    <property type="entry name" value="Enoyl-CoA_hydra/iso"/>
</dbReference>
<dbReference type="SUPFAM" id="SSF52096">
    <property type="entry name" value="ClpP/crotonase"/>
    <property type="match status" value="1"/>
</dbReference>
<keyword evidence="4" id="KW-0443">Lipid metabolism</keyword>
<keyword evidence="8" id="KW-1185">Reference proteome</keyword>
<evidence type="ECO:0000313" key="7">
    <source>
        <dbReference type="EMBL" id="RZC60264.1"/>
    </source>
</evidence>
<evidence type="ECO:0000256" key="3">
    <source>
        <dbReference type="ARBA" id="ARBA00022832"/>
    </source>
</evidence>
<dbReference type="PANTHER" id="PTHR43149">
    <property type="entry name" value="ENOYL-COA HYDRATASE"/>
    <property type="match status" value="1"/>
</dbReference>
<evidence type="ECO:0000256" key="1">
    <source>
        <dbReference type="ARBA" id="ARBA00005005"/>
    </source>
</evidence>
<dbReference type="GO" id="GO:0051750">
    <property type="term" value="F:delta(3,5)-delta(2,4)-dienoyl-CoA isomerase activity"/>
    <property type="evidence" value="ECO:0007669"/>
    <property type="project" value="TreeGrafter"/>
</dbReference>
<dbReference type="UniPathway" id="UPA00659"/>
<dbReference type="PROSITE" id="PS00166">
    <property type="entry name" value="ENOYL_COA_HYDRATASE"/>
    <property type="match status" value="1"/>
</dbReference>
<dbReference type="PANTHER" id="PTHR43149:SF1">
    <property type="entry name" value="DELTA(3,5)-DELTA(2,4)-DIENOYL-COA ISOMERASE, MITOCHONDRIAL"/>
    <property type="match status" value="1"/>
</dbReference>